<reference evidence="1" key="1">
    <citation type="submission" date="2022-06" db="EMBL/GenBank/DDBJ databases">
        <title>Helicobacter colisuis sp. nov.</title>
        <authorList>
            <person name="Papic B."/>
            <person name="Gruntar I."/>
        </authorList>
    </citation>
    <scope>NUCLEOTIDE SEQUENCE</scope>
    <source>
        <strain evidence="1">11154-15</strain>
    </source>
</reference>
<dbReference type="InterPro" id="IPR012348">
    <property type="entry name" value="RNR-like"/>
</dbReference>
<gene>
    <name evidence="1" type="ORF">NCR95_02210</name>
</gene>
<sequence length="395" mass="45303">MQQKSCVFMGNIQTGQLFFMRLENAFLLSQNGDIIEVISEYDNLENDLIAWCRFKGELFLKKIPLHNKNDSSFAYIMQKESPTKFATFDPNSLLSPPHQGLAPKGVSIELASPQYHFPLNNKNEIYAGNMEQLYEEAKKAQWNATTDINWSEIPAFEPKLEFAIAQIMTYLTENEFSALYIPSRFLAQISPFFTAVPLVLSSIIGDEGRHIESFIKRANATGLGVQYSTLTTQQSLYSLWEEKDYFKSSFLLHIMGEGTFIDLLKFLENCFESLGDLQSAKLLNLARRDEIRHVAYGMNHIRSAIAQNPTKIEILKEAVFRRKNYLDNQSDESSLLLESLAILYAKEEKKISHGFEAVVNLKQKMEKNRTKRLMECGIDEELARELSRSHTPNFM</sequence>
<evidence type="ECO:0000313" key="2">
    <source>
        <dbReference type="Proteomes" id="UP001057522"/>
    </source>
</evidence>
<comment type="caution">
    <text evidence="1">The sequence shown here is derived from an EMBL/GenBank/DDBJ whole genome shotgun (WGS) entry which is preliminary data.</text>
</comment>
<protein>
    <submittedName>
        <fullName evidence="1">Ferritin-like domain-containing protein</fullName>
    </submittedName>
</protein>
<evidence type="ECO:0000313" key="1">
    <source>
        <dbReference type="EMBL" id="MCL9818990.1"/>
    </source>
</evidence>
<proteinExistence type="predicted"/>
<accession>A0ABT0TSU3</accession>
<dbReference type="Pfam" id="PF04305">
    <property type="entry name" value="DUF455"/>
    <property type="match status" value="1"/>
</dbReference>
<dbReference type="Proteomes" id="UP001057522">
    <property type="component" value="Unassembled WGS sequence"/>
</dbReference>
<name>A0ABT0TSU3_9HELI</name>
<dbReference type="RefSeq" id="WP_250603584.1">
    <property type="nucleotide sequence ID" value="NZ_JAMOKX010000002.1"/>
</dbReference>
<dbReference type="EMBL" id="JAMOKX010000002">
    <property type="protein sequence ID" value="MCL9818990.1"/>
    <property type="molecule type" value="Genomic_DNA"/>
</dbReference>
<dbReference type="InterPro" id="IPR007402">
    <property type="entry name" value="DUF455"/>
</dbReference>
<dbReference type="SUPFAM" id="SSF47240">
    <property type="entry name" value="Ferritin-like"/>
    <property type="match status" value="1"/>
</dbReference>
<dbReference type="Gene3D" id="1.10.620.20">
    <property type="entry name" value="Ribonucleotide Reductase, subunit A"/>
    <property type="match status" value="1"/>
</dbReference>
<keyword evidence="2" id="KW-1185">Reference proteome</keyword>
<organism evidence="1 2">
    <name type="scientific">Helicobacter colisuis</name>
    <dbReference type="NCBI Taxonomy" id="2949739"/>
    <lineage>
        <taxon>Bacteria</taxon>
        <taxon>Pseudomonadati</taxon>
        <taxon>Campylobacterota</taxon>
        <taxon>Epsilonproteobacteria</taxon>
        <taxon>Campylobacterales</taxon>
        <taxon>Helicobacteraceae</taxon>
        <taxon>Helicobacter</taxon>
    </lineage>
</organism>
<dbReference type="InterPro" id="IPR009078">
    <property type="entry name" value="Ferritin-like_SF"/>
</dbReference>